<sequence>MIRFFRRLILLVVAVAIIALMVANRHTAMVALDPFAQGAPAATIEAPMFVFLFAALLVGFILGGIGAWASQSKWRDLARRRTKETYRLRKDRERLARDLQTAQESGGTAVAPLSAR</sequence>
<reference evidence="2 3" key="1">
    <citation type="submission" date="2018-08" db="EMBL/GenBank/DDBJ databases">
        <title>Genomic Encyclopedia of Archaeal and Bacterial Type Strains, Phase II (KMG-II): from individual species to whole genera.</title>
        <authorList>
            <person name="Goeker M."/>
        </authorList>
    </citation>
    <scope>NUCLEOTIDE SEQUENCE [LARGE SCALE GENOMIC DNA]</scope>
    <source>
        <strain evidence="2 3">DSM 5002</strain>
    </source>
</reference>
<dbReference type="AlphaFoldDB" id="A0A397PNM5"/>
<dbReference type="RefSeq" id="WP_119062228.1">
    <property type="nucleotide sequence ID" value="NZ_QXDF01000003.1"/>
</dbReference>
<keyword evidence="1" id="KW-0812">Transmembrane</keyword>
<dbReference type="OrthoDB" id="7868067at2"/>
<evidence type="ECO:0000256" key="1">
    <source>
        <dbReference type="SAM" id="Phobius"/>
    </source>
</evidence>
<keyword evidence="3" id="KW-1185">Reference proteome</keyword>
<dbReference type="Proteomes" id="UP000266273">
    <property type="component" value="Unassembled WGS sequence"/>
</dbReference>
<name>A0A397PNM5_9HYPH</name>
<keyword evidence="1" id="KW-1133">Transmembrane helix</keyword>
<gene>
    <name evidence="2" type="ORF">BXY53_2418</name>
</gene>
<protein>
    <submittedName>
        <fullName evidence="2">Uncharacterized protein DUF1049</fullName>
    </submittedName>
</protein>
<comment type="caution">
    <text evidence="2">The sequence shown here is derived from an EMBL/GenBank/DDBJ whole genome shotgun (WGS) entry which is preliminary data.</text>
</comment>
<accession>A0A397PNM5</accession>
<organism evidence="2 3">
    <name type="scientific">Dichotomicrobium thermohalophilum</name>
    <dbReference type="NCBI Taxonomy" id="933063"/>
    <lineage>
        <taxon>Bacteria</taxon>
        <taxon>Pseudomonadati</taxon>
        <taxon>Pseudomonadota</taxon>
        <taxon>Alphaproteobacteria</taxon>
        <taxon>Hyphomicrobiales</taxon>
        <taxon>Hyphomicrobiaceae</taxon>
        <taxon>Dichotomicrobium</taxon>
    </lineage>
</organism>
<feature type="transmembrane region" description="Helical" evidence="1">
    <location>
        <begin position="48"/>
        <end position="70"/>
    </location>
</feature>
<evidence type="ECO:0000313" key="2">
    <source>
        <dbReference type="EMBL" id="RIA47341.1"/>
    </source>
</evidence>
<evidence type="ECO:0000313" key="3">
    <source>
        <dbReference type="Proteomes" id="UP000266273"/>
    </source>
</evidence>
<keyword evidence="1" id="KW-0472">Membrane</keyword>
<dbReference type="EMBL" id="QXDF01000003">
    <property type="protein sequence ID" value="RIA47341.1"/>
    <property type="molecule type" value="Genomic_DNA"/>
</dbReference>
<proteinExistence type="predicted"/>